<proteinExistence type="predicted"/>
<evidence type="ECO:0000256" key="1">
    <source>
        <dbReference type="SAM" id="Coils"/>
    </source>
</evidence>
<evidence type="ECO:0000256" key="2">
    <source>
        <dbReference type="SAM" id="MobiDB-lite"/>
    </source>
</evidence>
<dbReference type="EMBL" id="QSUL01000004">
    <property type="protein sequence ID" value="RGN37466.1"/>
    <property type="molecule type" value="Genomic_DNA"/>
</dbReference>
<keyword evidence="1" id="KW-0175">Coiled coil</keyword>
<dbReference type="Proteomes" id="UP000260983">
    <property type="component" value="Unassembled WGS sequence"/>
</dbReference>
<gene>
    <name evidence="3" type="ORF">DXB65_08195</name>
</gene>
<reference evidence="3 4" key="1">
    <citation type="submission" date="2018-08" db="EMBL/GenBank/DDBJ databases">
        <title>A genome reference for cultivated species of the human gut microbiota.</title>
        <authorList>
            <person name="Zou Y."/>
            <person name="Xue W."/>
            <person name="Luo G."/>
        </authorList>
    </citation>
    <scope>NUCLEOTIDE SEQUENCE [LARGE SCALE GENOMIC DNA]</scope>
    <source>
        <strain evidence="3 4">OM05-15BH</strain>
    </source>
</reference>
<protein>
    <submittedName>
        <fullName evidence="3">Uncharacterized protein</fullName>
    </submittedName>
</protein>
<feature type="region of interest" description="Disordered" evidence="2">
    <location>
        <begin position="108"/>
        <end position="160"/>
    </location>
</feature>
<evidence type="ECO:0000313" key="4">
    <source>
        <dbReference type="Proteomes" id="UP000260983"/>
    </source>
</evidence>
<dbReference type="RefSeq" id="WP_117723883.1">
    <property type="nucleotide sequence ID" value="NZ_QSUL01000004.1"/>
</dbReference>
<evidence type="ECO:0000313" key="3">
    <source>
        <dbReference type="EMBL" id="RGN37466.1"/>
    </source>
</evidence>
<organism evidence="3 4">
    <name type="scientific">Bacteroides oleiciplenus</name>
    <dbReference type="NCBI Taxonomy" id="626931"/>
    <lineage>
        <taxon>Bacteria</taxon>
        <taxon>Pseudomonadati</taxon>
        <taxon>Bacteroidota</taxon>
        <taxon>Bacteroidia</taxon>
        <taxon>Bacteroidales</taxon>
        <taxon>Bacteroidaceae</taxon>
        <taxon>Bacteroides</taxon>
    </lineage>
</organism>
<feature type="coiled-coil region" evidence="1">
    <location>
        <begin position="29"/>
        <end position="90"/>
    </location>
</feature>
<sequence length="160" mass="17577">MNALEYTKLACGLLTAIIGVGGFKVYTDKQRYLQEVEKLKADVRAADSNVRSNELDNVKKAMQIVMDEIVEPLKEEINAIREELGKLRRAVEKAGDCRLATDCPVRSELQGTTESGAELPRRHTAPGGRVRANTAARAAKHRHHNVSGRDVEGDTGGNRI</sequence>
<name>A0A3E5BIR2_9BACE</name>
<accession>A0A3E5BIR2</accession>
<dbReference type="AlphaFoldDB" id="A0A3E5BIR2"/>
<comment type="caution">
    <text evidence="3">The sequence shown here is derived from an EMBL/GenBank/DDBJ whole genome shotgun (WGS) entry which is preliminary data.</text>
</comment>